<organism evidence="1 2">
    <name type="scientific">Flavobacterium cyanobacteriorum</name>
    <dbReference type="NCBI Taxonomy" id="2022802"/>
    <lineage>
        <taxon>Bacteria</taxon>
        <taxon>Pseudomonadati</taxon>
        <taxon>Bacteroidota</taxon>
        <taxon>Flavobacteriia</taxon>
        <taxon>Flavobacteriales</taxon>
        <taxon>Flavobacteriaceae</taxon>
        <taxon>Flavobacterium</taxon>
    </lineage>
</organism>
<keyword evidence="2" id="KW-1185">Reference proteome</keyword>
<proteinExistence type="predicted"/>
<accession>A0A255Z1Y0</accession>
<dbReference type="AlphaFoldDB" id="A0A255Z1Y0"/>
<evidence type="ECO:0000313" key="1">
    <source>
        <dbReference type="EMBL" id="OYQ35429.1"/>
    </source>
</evidence>
<dbReference type="Proteomes" id="UP000216605">
    <property type="component" value="Unassembled WGS sequence"/>
</dbReference>
<comment type="caution">
    <text evidence="1">The sequence shown here is derived from an EMBL/GenBank/DDBJ whole genome shotgun (WGS) entry which is preliminary data.</text>
</comment>
<protein>
    <submittedName>
        <fullName evidence="1">Uncharacterized protein</fullName>
    </submittedName>
</protein>
<sequence>MKTVYVLFETDLHKSKFSRIFLGVFSSFNLANQYAKDNNCYTNNTEVVILEVELDKFQEM</sequence>
<dbReference type="OrthoDB" id="1016302at2"/>
<evidence type="ECO:0000313" key="2">
    <source>
        <dbReference type="Proteomes" id="UP000216605"/>
    </source>
</evidence>
<name>A0A255Z1Y0_9FLAO</name>
<reference evidence="1 2" key="1">
    <citation type="submission" date="2017-07" db="EMBL/GenBank/DDBJ databases">
        <title>Flavobacterium cyanobacteriorum sp. nov., isolated from cyanobacterial aggregates in a eutrophic lake.</title>
        <authorList>
            <person name="Cai H."/>
        </authorList>
    </citation>
    <scope>NUCLEOTIDE SEQUENCE [LARGE SCALE GENOMIC DNA]</scope>
    <source>
        <strain evidence="1 2">TH021</strain>
    </source>
</reference>
<dbReference type="RefSeq" id="WP_094415509.1">
    <property type="nucleotide sequence ID" value="NZ_NOXV01000284.1"/>
</dbReference>
<dbReference type="EMBL" id="NOXV01000284">
    <property type="protein sequence ID" value="OYQ35429.1"/>
    <property type="molecule type" value="Genomic_DNA"/>
</dbReference>
<gene>
    <name evidence="1" type="ORF">CHU92_10965</name>
</gene>